<feature type="domain" description="Arrestin-like N-terminal" evidence="2">
    <location>
        <begin position="22"/>
        <end position="168"/>
    </location>
</feature>
<feature type="compositionally biased region" description="Low complexity" evidence="1">
    <location>
        <begin position="340"/>
        <end position="350"/>
    </location>
</feature>
<evidence type="ECO:0000259" key="2">
    <source>
        <dbReference type="Pfam" id="PF00339"/>
    </source>
</evidence>
<accession>A0A1R1PYD9</accession>
<evidence type="ECO:0000256" key="1">
    <source>
        <dbReference type="SAM" id="MobiDB-lite"/>
    </source>
</evidence>
<keyword evidence="4" id="KW-1185">Reference proteome</keyword>
<evidence type="ECO:0000313" key="4">
    <source>
        <dbReference type="Proteomes" id="UP000188320"/>
    </source>
</evidence>
<protein>
    <recommendedName>
        <fullName evidence="2">Arrestin-like N-terminal domain-containing protein</fullName>
    </recommendedName>
</protein>
<dbReference type="AlphaFoldDB" id="A0A1R1PYD9"/>
<dbReference type="Proteomes" id="UP000188320">
    <property type="component" value="Unassembled WGS sequence"/>
</dbReference>
<dbReference type="OrthoDB" id="5561254at2759"/>
<gene>
    <name evidence="3" type="ORF">AX774_g508</name>
</gene>
<reference evidence="4" key="1">
    <citation type="submission" date="2017-01" db="EMBL/GenBank/DDBJ databases">
        <authorList>
            <person name="Wang Y."/>
            <person name="White M."/>
            <person name="Kvist S."/>
            <person name="Moncalvo J.-M."/>
        </authorList>
    </citation>
    <scope>NUCLEOTIDE SEQUENCE [LARGE SCALE GENOMIC DNA]</scope>
    <source>
        <strain evidence="4">COL-18-3</strain>
    </source>
</reference>
<dbReference type="EMBL" id="LSSK01000028">
    <property type="protein sequence ID" value="OMH85927.1"/>
    <property type="molecule type" value="Genomic_DNA"/>
</dbReference>
<sequence>MSGVAHFEVMFPAYGSKAPNTKPNGTVQGTVVLKLDSPLAATFIELQYHGIEEVRTIPLETPASEASEAEGGGVTKVSMGGAKGDTLKELSKKGGEWMSKVFFKEEVVLWGSKRRAQVTILDSQDAQTFHFMVKMPEVNMPVSRNTDNYRIRYLVRAVIFSEARSDQGRKFMKEIYKTPEKEIKVFPTIMEGCEISKGSAPFRTTLQLRERSKKDEDGSGSGKVAMEAIVFQPYPSYIPGEEIDVLLLLAGNKSLKPGNCAVVEEIRCRKSSAPTIDESEIPTLWKMRRDITPREPIDFVKLTKSSVQTELGSMGRFMFTNLGSVSDAKSIARSGSKAGMTSTMSSRMSTAGMNSSTKGMTATMSKMQLSTASRLQEMKRANRGQGGSDRVQMVPVALGGLLANDSYRYARIKLQLPTADELSPVPSVFMDFEYNLEVTISTVGFVGGLSKKLIGHIPLKLISSRSINGIDMQGNVVDLGHAETTLTGTGDASSKLAQNSTDNPNYDPNVHSSQFERSFPTLQSFLQYGESIPSPKIDLVKIK</sequence>
<dbReference type="InterPro" id="IPR011021">
    <property type="entry name" value="Arrestin-like_N"/>
</dbReference>
<dbReference type="Pfam" id="PF00339">
    <property type="entry name" value="Arrestin_N"/>
    <property type="match status" value="1"/>
</dbReference>
<evidence type="ECO:0000313" key="3">
    <source>
        <dbReference type="EMBL" id="OMH85927.1"/>
    </source>
</evidence>
<dbReference type="Gene3D" id="2.60.40.640">
    <property type="match status" value="1"/>
</dbReference>
<feature type="region of interest" description="Disordered" evidence="1">
    <location>
        <begin position="336"/>
        <end position="358"/>
    </location>
</feature>
<organism evidence="3 4">
    <name type="scientific">Zancudomyces culisetae</name>
    <name type="common">Gut fungus</name>
    <name type="synonym">Smittium culisetae</name>
    <dbReference type="NCBI Taxonomy" id="1213189"/>
    <lineage>
        <taxon>Eukaryota</taxon>
        <taxon>Fungi</taxon>
        <taxon>Fungi incertae sedis</taxon>
        <taxon>Zoopagomycota</taxon>
        <taxon>Kickxellomycotina</taxon>
        <taxon>Harpellomycetes</taxon>
        <taxon>Harpellales</taxon>
        <taxon>Legeriomycetaceae</taxon>
        <taxon>Zancudomyces</taxon>
    </lineage>
</organism>
<comment type="caution">
    <text evidence="3">The sequence shown here is derived from an EMBL/GenBank/DDBJ whole genome shotgun (WGS) entry which is preliminary data.</text>
</comment>
<dbReference type="InterPro" id="IPR014752">
    <property type="entry name" value="Arrestin-like_C"/>
</dbReference>
<name>A0A1R1PYD9_ZANCU</name>
<proteinExistence type="predicted"/>